<organism evidence="2 3">
    <name type="scientific">Ilyodon furcidens</name>
    <name type="common">goldbreast splitfin</name>
    <dbReference type="NCBI Taxonomy" id="33524"/>
    <lineage>
        <taxon>Eukaryota</taxon>
        <taxon>Metazoa</taxon>
        <taxon>Chordata</taxon>
        <taxon>Craniata</taxon>
        <taxon>Vertebrata</taxon>
        <taxon>Euteleostomi</taxon>
        <taxon>Actinopterygii</taxon>
        <taxon>Neopterygii</taxon>
        <taxon>Teleostei</taxon>
        <taxon>Neoteleostei</taxon>
        <taxon>Acanthomorphata</taxon>
        <taxon>Ovalentaria</taxon>
        <taxon>Atherinomorphae</taxon>
        <taxon>Cyprinodontiformes</taxon>
        <taxon>Goodeidae</taxon>
        <taxon>Ilyodon</taxon>
    </lineage>
</organism>
<evidence type="ECO:0000313" key="2">
    <source>
        <dbReference type="EMBL" id="MEQ2254910.1"/>
    </source>
</evidence>
<reference evidence="2 3" key="1">
    <citation type="submission" date="2021-06" db="EMBL/GenBank/DDBJ databases">
        <authorList>
            <person name="Palmer J.M."/>
        </authorList>
    </citation>
    <scope>NUCLEOTIDE SEQUENCE [LARGE SCALE GENOMIC DNA]</scope>
    <source>
        <strain evidence="3">if_2019</strain>
        <tissue evidence="2">Muscle</tissue>
    </source>
</reference>
<protein>
    <submittedName>
        <fullName evidence="2">Uncharacterized protein</fullName>
    </submittedName>
</protein>
<comment type="caution">
    <text evidence="2">The sequence shown here is derived from an EMBL/GenBank/DDBJ whole genome shotgun (WGS) entry which is preliminary data.</text>
</comment>
<evidence type="ECO:0000313" key="3">
    <source>
        <dbReference type="Proteomes" id="UP001482620"/>
    </source>
</evidence>
<name>A0ABV0VC79_9TELE</name>
<evidence type="ECO:0000256" key="1">
    <source>
        <dbReference type="SAM" id="MobiDB-lite"/>
    </source>
</evidence>
<sequence length="108" mass="12358">MLLDCERRRTRGGPRTLGRSCKPYADPRSGFRPQSLLQAKCFATLQPSSYNQSCYLSHNMTDSFYGTVCLLIHQLTASSERQHCRQYQKRPNVTLKTMDLGLSQVTRV</sequence>
<gene>
    <name evidence="2" type="ORF">ILYODFUR_008441</name>
</gene>
<accession>A0ABV0VC79</accession>
<keyword evidence="3" id="KW-1185">Reference proteome</keyword>
<dbReference type="Proteomes" id="UP001482620">
    <property type="component" value="Unassembled WGS sequence"/>
</dbReference>
<feature type="region of interest" description="Disordered" evidence="1">
    <location>
        <begin position="1"/>
        <end position="26"/>
    </location>
</feature>
<proteinExistence type="predicted"/>
<dbReference type="EMBL" id="JAHRIQ010104836">
    <property type="protein sequence ID" value="MEQ2254910.1"/>
    <property type="molecule type" value="Genomic_DNA"/>
</dbReference>